<dbReference type="AlphaFoldDB" id="A0A8H6MKQ2"/>
<evidence type="ECO:0000256" key="1">
    <source>
        <dbReference type="SAM" id="MobiDB-lite"/>
    </source>
</evidence>
<dbReference type="Proteomes" id="UP000639643">
    <property type="component" value="Unassembled WGS sequence"/>
</dbReference>
<organism evidence="2 3">
    <name type="scientific">Colletotrichum musicola</name>
    <dbReference type="NCBI Taxonomy" id="2175873"/>
    <lineage>
        <taxon>Eukaryota</taxon>
        <taxon>Fungi</taxon>
        <taxon>Dikarya</taxon>
        <taxon>Ascomycota</taxon>
        <taxon>Pezizomycotina</taxon>
        <taxon>Sordariomycetes</taxon>
        <taxon>Hypocreomycetidae</taxon>
        <taxon>Glomerellales</taxon>
        <taxon>Glomerellaceae</taxon>
        <taxon>Colletotrichum</taxon>
        <taxon>Colletotrichum orchidearum species complex</taxon>
    </lineage>
</organism>
<sequence>MPQTPTPQQRFLANTDDPREYLAFTEDPQALVQEALEHTIADNPPRSEYSSEQCRGRFR</sequence>
<proteinExistence type="predicted"/>
<feature type="non-terminal residue" evidence="2">
    <location>
        <position position="59"/>
    </location>
</feature>
<evidence type="ECO:0000313" key="3">
    <source>
        <dbReference type="Proteomes" id="UP000639643"/>
    </source>
</evidence>
<dbReference type="EMBL" id="WIGM01001492">
    <property type="protein sequence ID" value="KAF6795905.1"/>
    <property type="molecule type" value="Genomic_DNA"/>
</dbReference>
<name>A0A8H6MKQ2_9PEZI</name>
<gene>
    <name evidence="2" type="ORF">CMUS01_15895</name>
</gene>
<evidence type="ECO:0000313" key="2">
    <source>
        <dbReference type="EMBL" id="KAF6795905.1"/>
    </source>
</evidence>
<comment type="caution">
    <text evidence="2">The sequence shown here is derived from an EMBL/GenBank/DDBJ whole genome shotgun (WGS) entry which is preliminary data.</text>
</comment>
<protein>
    <submittedName>
        <fullName evidence="2">LanC-like protein</fullName>
    </submittedName>
</protein>
<keyword evidence="3" id="KW-1185">Reference proteome</keyword>
<accession>A0A8H6MKQ2</accession>
<reference evidence="2" key="1">
    <citation type="journal article" date="2020" name="Phytopathology">
        <title>Genome Sequence Resources of Colletotrichum truncatum, C. plurivorum, C. musicola, and C. sojae: Four Species Pathogenic to Soybean (Glycine max).</title>
        <authorList>
            <person name="Rogerio F."/>
            <person name="Boufleur T.R."/>
            <person name="Ciampi-Guillardi M."/>
            <person name="Sukno S.A."/>
            <person name="Thon M.R."/>
            <person name="Massola Junior N.S."/>
            <person name="Baroncelli R."/>
        </authorList>
    </citation>
    <scope>NUCLEOTIDE SEQUENCE</scope>
    <source>
        <strain evidence="2">LFN0074</strain>
    </source>
</reference>
<feature type="region of interest" description="Disordered" evidence="1">
    <location>
        <begin position="40"/>
        <end position="59"/>
    </location>
</feature>